<evidence type="ECO:0000313" key="2">
    <source>
        <dbReference type="Proteomes" id="UP000324022"/>
    </source>
</evidence>
<proteinExistence type="predicted"/>
<name>A0A5C3EQB6_9BASI</name>
<reference evidence="1 2" key="1">
    <citation type="submission" date="2018-03" db="EMBL/GenBank/DDBJ databases">
        <authorList>
            <person name="Guldener U."/>
        </authorList>
    </citation>
    <scope>NUCLEOTIDE SEQUENCE [LARGE SCALE GENOMIC DNA]</scope>
    <source>
        <strain evidence="1 2">NBRC100155</strain>
    </source>
</reference>
<keyword evidence="2" id="KW-1185">Reference proteome</keyword>
<evidence type="ECO:0000313" key="1">
    <source>
        <dbReference type="EMBL" id="SPO32340.1"/>
    </source>
</evidence>
<gene>
    <name evidence="1" type="ORF">UTRI_02897</name>
</gene>
<protein>
    <submittedName>
        <fullName evidence="1">Uncharacterized protein</fullName>
    </submittedName>
</protein>
<dbReference type="EMBL" id="OOIN01000043">
    <property type="protein sequence ID" value="SPO32340.1"/>
    <property type="molecule type" value="Genomic_DNA"/>
</dbReference>
<organism evidence="1 2">
    <name type="scientific">Ustilago trichophora</name>
    <dbReference type="NCBI Taxonomy" id="86804"/>
    <lineage>
        <taxon>Eukaryota</taxon>
        <taxon>Fungi</taxon>
        <taxon>Dikarya</taxon>
        <taxon>Basidiomycota</taxon>
        <taxon>Ustilaginomycotina</taxon>
        <taxon>Ustilaginomycetes</taxon>
        <taxon>Ustilaginales</taxon>
        <taxon>Ustilaginaceae</taxon>
        <taxon>Ustilago</taxon>
    </lineage>
</organism>
<accession>A0A5C3EQB6</accession>
<dbReference type="AlphaFoldDB" id="A0A5C3EQB6"/>
<dbReference type="Proteomes" id="UP000324022">
    <property type="component" value="Unassembled WGS sequence"/>
</dbReference>
<sequence>MCHPVGSVQIQAVPTSSTPFSKLSPSLNERSASRRVRKLALSTLCAALVAHPYVSVRGDQEALGSIRQDFWWRVSNVSSLSFGHSSLSVVRLTRACDAPPFLCPRLVRARRIKRSSLHVGFSASPFTDLARLSTKGGV</sequence>